<name>A0ABV8JWX9_9FLAO</name>
<reference evidence="2" key="1">
    <citation type="journal article" date="2019" name="Int. J. Syst. Evol. Microbiol.">
        <title>The Global Catalogue of Microorganisms (GCM) 10K type strain sequencing project: providing services to taxonomists for standard genome sequencing and annotation.</title>
        <authorList>
            <consortium name="The Broad Institute Genomics Platform"/>
            <consortium name="The Broad Institute Genome Sequencing Center for Infectious Disease"/>
            <person name="Wu L."/>
            <person name="Ma J."/>
        </authorList>
    </citation>
    <scope>NUCLEOTIDE SEQUENCE [LARGE SCALE GENOMIC DNA]</scope>
    <source>
        <strain evidence="2">CECT 7477</strain>
    </source>
</reference>
<comment type="caution">
    <text evidence="1">The sequence shown here is derived from an EMBL/GenBank/DDBJ whole genome shotgun (WGS) entry which is preliminary data.</text>
</comment>
<dbReference type="EMBL" id="JBHSAW010000015">
    <property type="protein sequence ID" value="MFC4097477.1"/>
    <property type="molecule type" value="Genomic_DNA"/>
</dbReference>
<organism evidence="1 2">
    <name type="scientific">Euzebyella saccharophila</name>
    <dbReference type="NCBI Taxonomy" id="679664"/>
    <lineage>
        <taxon>Bacteria</taxon>
        <taxon>Pseudomonadati</taxon>
        <taxon>Bacteroidota</taxon>
        <taxon>Flavobacteriia</taxon>
        <taxon>Flavobacteriales</taxon>
        <taxon>Flavobacteriaceae</taxon>
        <taxon>Euzebyella</taxon>
    </lineage>
</organism>
<evidence type="ECO:0000313" key="2">
    <source>
        <dbReference type="Proteomes" id="UP001595814"/>
    </source>
</evidence>
<keyword evidence="2" id="KW-1185">Reference proteome</keyword>
<dbReference type="Proteomes" id="UP001595814">
    <property type="component" value="Unassembled WGS sequence"/>
</dbReference>
<gene>
    <name evidence="1" type="ORF">ACFOUT_16425</name>
</gene>
<protein>
    <submittedName>
        <fullName evidence="1">Uncharacterized protein</fullName>
    </submittedName>
</protein>
<evidence type="ECO:0000313" key="1">
    <source>
        <dbReference type="EMBL" id="MFC4097477.1"/>
    </source>
</evidence>
<dbReference type="RefSeq" id="WP_380081238.1">
    <property type="nucleotide sequence ID" value="NZ_JBHSAW010000015.1"/>
</dbReference>
<accession>A0ABV8JWX9</accession>
<proteinExistence type="predicted"/>
<sequence length="237" mass="27579">MKPERKIKIAESFSNKYAETELDIDLSQKEFEVLDRGIFAGSMDEKWNIFIHNDSLFFARSWTDNCIYKADLETKRRGIKLNKLKVTRNTDEYKGTDLKSDTDLFKKLLQMYLDREDLYIDERVNLPLIKSTIEKYSEQNELRKSIGSQSIELNLRIYNSLIESSSDYVTVIGLEELTYNTKKYDSKYELLSLHISNKENPKDSTTFFFNQEGTELLGQITMDKKPAGNNGNRCASP</sequence>